<evidence type="ECO:0000313" key="1">
    <source>
        <dbReference type="EMBL" id="EKM52051.1"/>
    </source>
</evidence>
<keyword evidence="2" id="KW-1185">Reference proteome</keyword>
<evidence type="ECO:0008006" key="3">
    <source>
        <dbReference type="Google" id="ProtNLM"/>
    </source>
</evidence>
<dbReference type="EMBL" id="JH930476">
    <property type="protein sequence ID" value="EKM52051.1"/>
    <property type="molecule type" value="Genomic_DNA"/>
</dbReference>
<reference evidence="1 2" key="1">
    <citation type="journal article" date="2012" name="BMC Genomics">
        <title>Comparative genomics of the white-rot fungi, Phanerochaete carnosa and P. chrysosporium, to elucidate the genetic basis of the distinct wood types they colonize.</title>
        <authorList>
            <person name="Suzuki H."/>
            <person name="MacDonald J."/>
            <person name="Syed K."/>
            <person name="Salamov A."/>
            <person name="Hori C."/>
            <person name="Aerts A."/>
            <person name="Henrissat B."/>
            <person name="Wiebenga A."/>
            <person name="vanKuyk P.A."/>
            <person name="Barry K."/>
            <person name="Lindquist E."/>
            <person name="LaButti K."/>
            <person name="Lapidus A."/>
            <person name="Lucas S."/>
            <person name="Coutinho P."/>
            <person name="Gong Y."/>
            <person name="Samejima M."/>
            <person name="Mahadevan R."/>
            <person name="Abou-Zaid M."/>
            <person name="de Vries R.P."/>
            <person name="Igarashi K."/>
            <person name="Yadav J.S."/>
            <person name="Grigoriev I.V."/>
            <person name="Master E.R."/>
        </authorList>
    </citation>
    <scope>NUCLEOTIDE SEQUENCE [LARGE SCALE GENOMIC DNA]</scope>
    <source>
        <strain evidence="1 2">HHB-10118-sp</strain>
    </source>
</reference>
<dbReference type="AlphaFoldDB" id="K5UQE7"/>
<gene>
    <name evidence="1" type="ORF">PHACADRAFT_150980</name>
</gene>
<proteinExistence type="predicted"/>
<organism evidence="1 2">
    <name type="scientific">Phanerochaete carnosa (strain HHB-10118-sp)</name>
    <name type="common">White-rot fungus</name>
    <name type="synonym">Peniophora carnosa</name>
    <dbReference type="NCBI Taxonomy" id="650164"/>
    <lineage>
        <taxon>Eukaryota</taxon>
        <taxon>Fungi</taxon>
        <taxon>Dikarya</taxon>
        <taxon>Basidiomycota</taxon>
        <taxon>Agaricomycotina</taxon>
        <taxon>Agaricomycetes</taxon>
        <taxon>Polyporales</taxon>
        <taxon>Phanerochaetaceae</taxon>
        <taxon>Phanerochaete</taxon>
    </lineage>
</organism>
<dbReference type="RefSeq" id="XP_007399833.1">
    <property type="nucleotide sequence ID" value="XM_007399771.1"/>
</dbReference>
<dbReference type="HOGENOM" id="CLU_973544_0_0_1"/>
<name>K5UQE7_PHACS</name>
<sequence>MSADALPVELVDKAIKFAYNDADALTLTSCALVCRIWGAVSRPYIFERVKIASDDRLTVLENLVERDANVGPFIRALIVQPSPVLTTVPSSWVGRLAKRLPSKLARLQAIRLICIFDLGEAFERGFVHEFATFATVDRLTIDKCALNLSLVYLLAAALPGLRHLHLGVIMPVLSVLTEPLAQLHPLRLTSVGLDVGSVYPYGLRDLVSEVRAPLRSITLGVLAAPDVHALPSFAPLAAHIGEALMRTLKEERVLYSGPVPESAILEKLQRELPVIHAMGVLKVERV</sequence>
<dbReference type="KEGG" id="pco:PHACADRAFT_150980"/>
<dbReference type="Proteomes" id="UP000008370">
    <property type="component" value="Unassembled WGS sequence"/>
</dbReference>
<dbReference type="InParanoid" id="K5UQE7"/>
<evidence type="ECO:0000313" key="2">
    <source>
        <dbReference type="Proteomes" id="UP000008370"/>
    </source>
</evidence>
<dbReference type="GeneID" id="18908856"/>
<protein>
    <recommendedName>
        <fullName evidence="3">F-box domain-containing protein</fullName>
    </recommendedName>
</protein>
<dbReference type="OrthoDB" id="2159328at2759"/>
<accession>K5UQE7</accession>